<accession>A0AAV2Q984</accession>
<keyword evidence="2" id="KW-0732">Signal</keyword>
<feature type="signal peptide" evidence="2">
    <location>
        <begin position="1"/>
        <end position="25"/>
    </location>
</feature>
<dbReference type="Proteomes" id="UP001497623">
    <property type="component" value="Unassembled WGS sequence"/>
</dbReference>
<evidence type="ECO:0000256" key="2">
    <source>
        <dbReference type="SAM" id="SignalP"/>
    </source>
</evidence>
<keyword evidence="4" id="KW-1185">Reference proteome</keyword>
<dbReference type="EMBL" id="CAXKWB010005048">
    <property type="protein sequence ID" value="CAL4076431.1"/>
    <property type="molecule type" value="Genomic_DNA"/>
</dbReference>
<dbReference type="AlphaFoldDB" id="A0AAV2Q984"/>
<name>A0AAV2Q984_MEGNR</name>
<sequence length="291" mass="31458">MLSQRLSGLLLACLVASSLVASTLAATMDGSEEVRKFASKPNNKMKHSNQQLPSSEKQEESGGFSWGSLLGLAMQLFLGGPVDGQGASDKMDTIAALTRGDLGWGEMFSLGLELVLNVVRGGDNNAVDRIDNGSPLEGILATVISFFTDNDDPSEVNVMAKQASELFGLVVTLLDTLRTSFSQRSLEARALGSSDPMADMAVAGTTMLKTYIRNYNTEDDLCTQKFLCEANRNCVESTGDSGYLFCQIGTYGMAYVLEHQTYTPFEIFNDAGRRGRVGEDCVEIFSECNEI</sequence>
<evidence type="ECO:0008006" key="5">
    <source>
        <dbReference type="Google" id="ProtNLM"/>
    </source>
</evidence>
<comment type="caution">
    <text evidence="3">The sequence shown here is derived from an EMBL/GenBank/DDBJ whole genome shotgun (WGS) entry which is preliminary data.</text>
</comment>
<protein>
    <recommendedName>
        <fullName evidence="5">Secreted protein</fullName>
    </recommendedName>
</protein>
<proteinExistence type="predicted"/>
<gene>
    <name evidence="3" type="ORF">MNOR_LOCUS10145</name>
</gene>
<organism evidence="3 4">
    <name type="scientific">Meganyctiphanes norvegica</name>
    <name type="common">Northern krill</name>
    <name type="synonym">Thysanopoda norvegica</name>
    <dbReference type="NCBI Taxonomy" id="48144"/>
    <lineage>
        <taxon>Eukaryota</taxon>
        <taxon>Metazoa</taxon>
        <taxon>Ecdysozoa</taxon>
        <taxon>Arthropoda</taxon>
        <taxon>Crustacea</taxon>
        <taxon>Multicrustacea</taxon>
        <taxon>Malacostraca</taxon>
        <taxon>Eumalacostraca</taxon>
        <taxon>Eucarida</taxon>
        <taxon>Euphausiacea</taxon>
        <taxon>Euphausiidae</taxon>
        <taxon>Meganyctiphanes</taxon>
    </lineage>
</organism>
<feature type="chain" id="PRO_5043640511" description="Secreted protein" evidence="2">
    <location>
        <begin position="26"/>
        <end position="291"/>
    </location>
</feature>
<dbReference type="PANTHER" id="PTHR41158:SF2">
    <property type="entry name" value="AGAP010294-PA"/>
    <property type="match status" value="1"/>
</dbReference>
<evidence type="ECO:0000313" key="3">
    <source>
        <dbReference type="EMBL" id="CAL4076431.1"/>
    </source>
</evidence>
<dbReference type="PANTHER" id="PTHR41158">
    <property type="entry name" value="AGAP010294-PA"/>
    <property type="match status" value="1"/>
</dbReference>
<feature type="region of interest" description="Disordered" evidence="1">
    <location>
        <begin position="36"/>
        <end position="62"/>
    </location>
</feature>
<reference evidence="3 4" key="1">
    <citation type="submission" date="2024-05" db="EMBL/GenBank/DDBJ databases">
        <authorList>
            <person name="Wallberg A."/>
        </authorList>
    </citation>
    <scope>NUCLEOTIDE SEQUENCE [LARGE SCALE GENOMIC DNA]</scope>
</reference>
<evidence type="ECO:0000256" key="1">
    <source>
        <dbReference type="SAM" id="MobiDB-lite"/>
    </source>
</evidence>
<evidence type="ECO:0000313" key="4">
    <source>
        <dbReference type="Proteomes" id="UP001497623"/>
    </source>
</evidence>